<organism evidence="2 3">
    <name type="scientific">Panagrellus redivivus</name>
    <name type="common">Microworm</name>
    <dbReference type="NCBI Taxonomy" id="6233"/>
    <lineage>
        <taxon>Eukaryota</taxon>
        <taxon>Metazoa</taxon>
        <taxon>Ecdysozoa</taxon>
        <taxon>Nematoda</taxon>
        <taxon>Chromadorea</taxon>
        <taxon>Rhabditida</taxon>
        <taxon>Tylenchina</taxon>
        <taxon>Panagrolaimomorpha</taxon>
        <taxon>Panagrolaimoidea</taxon>
        <taxon>Panagrolaimidae</taxon>
        <taxon>Panagrellus</taxon>
    </lineage>
</organism>
<keyword evidence="1" id="KW-0732">Signal</keyword>
<sequence>MKTAFVLLATLAVVASLAIVPHKELSLKCQICEDVCVDTESWSATALENDESALIGKCEKALGAFATLFCDDFVKTELDALIAHMANPATEKTDCTHACELINLC</sequence>
<dbReference type="Gene3D" id="1.10.225.10">
    <property type="entry name" value="Saposin-like"/>
    <property type="match status" value="1"/>
</dbReference>
<dbReference type="WBParaSite" id="Pan_g4636.t1">
    <property type="protein sequence ID" value="Pan_g4636.t1"/>
    <property type="gene ID" value="Pan_g4636"/>
</dbReference>
<dbReference type="AlphaFoldDB" id="A0A7E4ZZE3"/>
<name>A0A7E4ZZE3_PANRE</name>
<evidence type="ECO:0000256" key="1">
    <source>
        <dbReference type="SAM" id="SignalP"/>
    </source>
</evidence>
<reference evidence="2" key="1">
    <citation type="journal article" date="2013" name="Genetics">
        <title>The draft genome and transcriptome of Panagrellus redivivus are shaped by the harsh demands of a free-living lifestyle.</title>
        <authorList>
            <person name="Srinivasan J."/>
            <person name="Dillman A.R."/>
            <person name="Macchietto M.G."/>
            <person name="Heikkinen L."/>
            <person name="Lakso M."/>
            <person name="Fracchia K.M."/>
            <person name="Antoshechkin I."/>
            <person name="Mortazavi A."/>
            <person name="Wong G."/>
            <person name="Sternberg P.W."/>
        </authorList>
    </citation>
    <scope>NUCLEOTIDE SEQUENCE [LARGE SCALE GENOMIC DNA]</scope>
    <source>
        <strain evidence="2">MT8872</strain>
    </source>
</reference>
<protein>
    <submittedName>
        <fullName evidence="3">Saposin B-type domain-containing protein</fullName>
    </submittedName>
</protein>
<proteinExistence type="predicted"/>
<feature type="signal peptide" evidence="1">
    <location>
        <begin position="1"/>
        <end position="16"/>
    </location>
</feature>
<dbReference type="Proteomes" id="UP000492821">
    <property type="component" value="Unassembled WGS sequence"/>
</dbReference>
<reference evidence="3" key="2">
    <citation type="submission" date="2020-10" db="UniProtKB">
        <authorList>
            <consortium name="WormBaseParasite"/>
        </authorList>
    </citation>
    <scope>IDENTIFICATION</scope>
</reference>
<evidence type="ECO:0000313" key="2">
    <source>
        <dbReference type="Proteomes" id="UP000492821"/>
    </source>
</evidence>
<accession>A0A7E4ZZE3</accession>
<evidence type="ECO:0000313" key="3">
    <source>
        <dbReference type="WBParaSite" id="Pan_g4636.t1"/>
    </source>
</evidence>
<feature type="chain" id="PRO_5028803975" evidence="1">
    <location>
        <begin position="17"/>
        <end position="105"/>
    </location>
</feature>
<keyword evidence="2" id="KW-1185">Reference proteome</keyword>